<sequence length="116" mass="12992">MAGYYETMEKLSAVSDIVDLIMNTSLRRLYIPDGLNEYAHLGMCTATAAIQNLVLSMARQSPFGKISNQALLLFRQDEWLDDNCIMHDRTSMQEEVKSIEIISPEYGGSKTGNPTI</sequence>
<gene>
    <name evidence="1" type="ORF">JG688_00011359</name>
</gene>
<comment type="caution">
    <text evidence="1">The sequence shown here is derived from an EMBL/GenBank/DDBJ whole genome shotgun (WGS) entry which is preliminary data.</text>
</comment>
<dbReference type="Proteomes" id="UP000709295">
    <property type="component" value="Unassembled WGS sequence"/>
</dbReference>
<dbReference type="AlphaFoldDB" id="A0A8J5MF48"/>
<organism evidence="1 2">
    <name type="scientific">Phytophthora aleatoria</name>
    <dbReference type="NCBI Taxonomy" id="2496075"/>
    <lineage>
        <taxon>Eukaryota</taxon>
        <taxon>Sar</taxon>
        <taxon>Stramenopiles</taxon>
        <taxon>Oomycota</taxon>
        <taxon>Peronosporomycetes</taxon>
        <taxon>Peronosporales</taxon>
        <taxon>Peronosporaceae</taxon>
        <taxon>Phytophthora</taxon>
    </lineage>
</organism>
<dbReference type="EMBL" id="JAENGY010000789">
    <property type="protein sequence ID" value="KAG6956586.1"/>
    <property type="molecule type" value="Genomic_DNA"/>
</dbReference>
<evidence type="ECO:0000313" key="2">
    <source>
        <dbReference type="Proteomes" id="UP000709295"/>
    </source>
</evidence>
<keyword evidence="2" id="KW-1185">Reference proteome</keyword>
<accession>A0A8J5MF48</accession>
<evidence type="ECO:0000313" key="1">
    <source>
        <dbReference type="EMBL" id="KAG6956586.1"/>
    </source>
</evidence>
<protein>
    <submittedName>
        <fullName evidence="1">Uncharacterized protein</fullName>
    </submittedName>
</protein>
<proteinExistence type="predicted"/>
<reference evidence="1" key="1">
    <citation type="submission" date="2021-01" db="EMBL/GenBank/DDBJ databases">
        <title>Phytophthora aleatoria, a newly-described species from Pinus radiata is distinct from Phytophthora cactorum isolates based on comparative genomics.</title>
        <authorList>
            <person name="Mcdougal R."/>
            <person name="Panda P."/>
            <person name="Williams N."/>
            <person name="Studholme D.J."/>
        </authorList>
    </citation>
    <scope>NUCLEOTIDE SEQUENCE</scope>
    <source>
        <strain evidence="1">NZFS 4037</strain>
    </source>
</reference>
<name>A0A8J5MF48_9STRA</name>